<evidence type="ECO:0000256" key="1">
    <source>
        <dbReference type="SAM" id="MobiDB-lite"/>
    </source>
</evidence>
<evidence type="ECO:0000313" key="3">
    <source>
        <dbReference type="Proteomes" id="UP001165685"/>
    </source>
</evidence>
<keyword evidence="3" id="KW-1185">Reference proteome</keyword>
<evidence type="ECO:0000313" key="2">
    <source>
        <dbReference type="EMBL" id="MDA2806808.1"/>
    </source>
</evidence>
<dbReference type="Proteomes" id="UP001165685">
    <property type="component" value="Unassembled WGS sequence"/>
</dbReference>
<feature type="compositionally biased region" description="Acidic residues" evidence="1">
    <location>
        <begin position="45"/>
        <end position="54"/>
    </location>
</feature>
<sequence length="61" mass="6409">MTGCKTLQEEFDAITAGLGDVVAKMKPYEEPVPGGGQEREREADGGEAPDDAEEAPQKSDG</sequence>
<organism evidence="2 3">
    <name type="scientific">Nocardiopsis suaedae</name>
    <dbReference type="NCBI Taxonomy" id="3018444"/>
    <lineage>
        <taxon>Bacteria</taxon>
        <taxon>Bacillati</taxon>
        <taxon>Actinomycetota</taxon>
        <taxon>Actinomycetes</taxon>
        <taxon>Streptosporangiales</taxon>
        <taxon>Nocardiopsidaceae</taxon>
        <taxon>Nocardiopsis</taxon>
    </lineage>
</organism>
<dbReference type="RefSeq" id="WP_270679443.1">
    <property type="nucleotide sequence ID" value="NZ_JAQFWP010000041.1"/>
</dbReference>
<protein>
    <submittedName>
        <fullName evidence="2">Uncharacterized protein</fullName>
    </submittedName>
</protein>
<gene>
    <name evidence="2" type="ORF">O4U47_20035</name>
</gene>
<name>A0ABT4TQ45_9ACTN</name>
<comment type="caution">
    <text evidence="2">The sequence shown here is derived from an EMBL/GenBank/DDBJ whole genome shotgun (WGS) entry which is preliminary data.</text>
</comment>
<dbReference type="EMBL" id="JAQFWP010000041">
    <property type="protein sequence ID" value="MDA2806808.1"/>
    <property type="molecule type" value="Genomic_DNA"/>
</dbReference>
<proteinExistence type="predicted"/>
<reference evidence="2" key="1">
    <citation type="submission" date="2023-01" db="EMBL/GenBank/DDBJ databases">
        <title>Draft genome sequence of Nocardiopsis sp. LSu2-4 isolated from halophytes.</title>
        <authorList>
            <person name="Duangmal K."/>
            <person name="Chantavorakit T."/>
        </authorList>
    </citation>
    <scope>NUCLEOTIDE SEQUENCE</scope>
    <source>
        <strain evidence="2">LSu2-4</strain>
    </source>
</reference>
<accession>A0ABT4TQ45</accession>
<feature type="region of interest" description="Disordered" evidence="1">
    <location>
        <begin position="20"/>
        <end position="61"/>
    </location>
</feature>